<proteinExistence type="predicted"/>
<name>A0A191ZI98_9GAMM</name>
<evidence type="ECO:0000313" key="4">
    <source>
        <dbReference type="Proteomes" id="UP000078596"/>
    </source>
</evidence>
<dbReference type="EMBL" id="CP016027">
    <property type="protein sequence ID" value="ANJ67573.1"/>
    <property type="molecule type" value="Genomic_DNA"/>
</dbReference>
<keyword evidence="4" id="KW-1185">Reference proteome</keyword>
<evidence type="ECO:0000256" key="1">
    <source>
        <dbReference type="ARBA" id="ARBA00022801"/>
    </source>
</evidence>
<protein>
    <recommendedName>
        <fullName evidence="2">AB hydrolase-1 domain-containing protein</fullName>
    </recommendedName>
</protein>
<reference evidence="3 4" key="1">
    <citation type="submission" date="2016-06" db="EMBL/GenBank/DDBJ databases">
        <title>Insight into the functional genes involving in sulfur oxidation in Pearl River water.</title>
        <authorList>
            <person name="Luo J."/>
            <person name="Tan X."/>
            <person name="Lin W."/>
        </authorList>
    </citation>
    <scope>NUCLEOTIDE SEQUENCE [LARGE SCALE GENOMIC DNA]</scope>
    <source>
        <strain evidence="3 4">LS2</strain>
    </source>
</reference>
<dbReference type="InterPro" id="IPR000073">
    <property type="entry name" value="AB_hydrolase_1"/>
</dbReference>
<dbReference type="Proteomes" id="UP000078596">
    <property type="component" value="Chromosome"/>
</dbReference>
<dbReference type="GO" id="GO:0016787">
    <property type="term" value="F:hydrolase activity"/>
    <property type="evidence" value="ECO:0007669"/>
    <property type="project" value="UniProtKB-KW"/>
</dbReference>
<dbReference type="Gene3D" id="3.40.50.1820">
    <property type="entry name" value="alpha/beta hydrolase"/>
    <property type="match status" value="1"/>
</dbReference>
<keyword evidence="1" id="KW-0378">Hydrolase</keyword>
<evidence type="ECO:0000259" key="2">
    <source>
        <dbReference type="Pfam" id="PF00561"/>
    </source>
</evidence>
<feature type="domain" description="AB hydrolase-1" evidence="2">
    <location>
        <begin position="17"/>
        <end position="244"/>
    </location>
</feature>
<dbReference type="OrthoDB" id="9808398at2"/>
<dbReference type="RefSeq" id="WP_066100704.1">
    <property type="nucleotide sequence ID" value="NZ_CP016027.1"/>
</dbReference>
<dbReference type="SUPFAM" id="SSF53474">
    <property type="entry name" value="alpha/beta-Hydrolases"/>
    <property type="match status" value="1"/>
</dbReference>
<gene>
    <name evidence="3" type="ORF">A9404_09380</name>
</gene>
<dbReference type="PANTHER" id="PTHR46118:SF4">
    <property type="entry name" value="PROTEIN ABHD11"/>
    <property type="match status" value="1"/>
</dbReference>
<dbReference type="AlphaFoldDB" id="A0A191ZI98"/>
<dbReference type="Pfam" id="PF00561">
    <property type="entry name" value="Abhydrolase_1"/>
    <property type="match status" value="1"/>
</dbReference>
<organism evidence="3 4">
    <name type="scientific">Halothiobacillus diazotrophicus</name>
    <dbReference type="NCBI Taxonomy" id="1860122"/>
    <lineage>
        <taxon>Bacteria</taxon>
        <taxon>Pseudomonadati</taxon>
        <taxon>Pseudomonadota</taxon>
        <taxon>Gammaproteobacteria</taxon>
        <taxon>Chromatiales</taxon>
        <taxon>Halothiobacillaceae</taxon>
        <taxon>Halothiobacillus</taxon>
    </lineage>
</organism>
<dbReference type="KEGG" id="haz:A9404_09380"/>
<evidence type="ECO:0000313" key="3">
    <source>
        <dbReference type="EMBL" id="ANJ67573.1"/>
    </source>
</evidence>
<dbReference type="PRINTS" id="PR00111">
    <property type="entry name" value="ABHYDROLASE"/>
</dbReference>
<dbReference type="PANTHER" id="PTHR46118">
    <property type="entry name" value="PROTEIN ABHD11"/>
    <property type="match status" value="1"/>
</dbReference>
<sequence length="270" mass="30125">MSQPVSLNFEESGGGLPVLIMHGLFGSLANWRGVARSLSDTYRVINLDLRNHGRSPWAPGLSYSDMADDVLRLMDRLGLERAKLIGHSLGGKLAMVLADRAPERFTRMVVVDIAPKAYPAWHQDVFAALRAVDLTAIESRDEARMQMAQHVFDPEVRAFLTANLMHGPDAGWHWRFNLEELARAYPETSLMPVLHGFFCGPALFIRGAGSAYIEPVDEPLMSRQFPGSCLCTLPRAKHWPHVEDPQGFLQAVRRFFVSGCDSFQSLDHAL</sequence>
<dbReference type="STRING" id="1860122.A9404_09380"/>
<dbReference type="InterPro" id="IPR029058">
    <property type="entry name" value="AB_hydrolase_fold"/>
</dbReference>
<accession>A0A191ZI98</accession>